<keyword evidence="4" id="KW-1185">Reference proteome</keyword>
<feature type="compositionally biased region" description="Basic and acidic residues" evidence="1">
    <location>
        <begin position="136"/>
        <end position="147"/>
    </location>
</feature>
<keyword evidence="2" id="KW-0812">Transmembrane</keyword>
<dbReference type="RefSeq" id="WP_200351371.1">
    <property type="nucleotide sequence ID" value="NZ_BAABHZ010000006.1"/>
</dbReference>
<name>A0A934R4X4_9BACT</name>
<proteinExistence type="predicted"/>
<keyword evidence="2" id="KW-1133">Transmembrane helix</keyword>
<feature type="region of interest" description="Disordered" evidence="1">
    <location>
        <begin position="136"/>
        <end position="155"/>
    </location>
</feature>
<gene>
    <name evidence="3" type="ORF">JIN84_12490</name>
</gene>
<organism evidence="3 4">
    <name type="scientific">Luteolibacter yonseiensis</name>
    <dbReference type="NCBI Taxonomy" id="1144680"/>
    <lineage>
        <taxon>Bacteria</taxon>
        <taxon>Pseudomonadati</taxon>
        <taxon>Verrucomicrobiota</taxon>
        <taxon>Verrucomicrobiia</taxon>
        <taxon>Verrucomicrobiales</taxon>
        <taxon>Verrucomicrobiaceae</taxon>
        <taxon>Luteolibacter</taxon>
    </lineage>
</organism>
<dbReference type="Proteomes" id="UP000600139">
    <property type="component" value="Unassembled WGS sequence"/>
</dbReference>
<evidence type="ECO:0000313" key="3">
    <source>
        <dbReference type="EMBL" id="MBK1816437.1"/>
    </source>
</evidence>
<dbReference type="AlphaFoldDB" id="A0A934R4X4"/>
<evidence type="ECO:0000256" key="1">
    <source>
        <dbReference type="SAM" id="MobiDB-lite"/>
    </source>
</evidence>
<protein>
    <recommendedName>
        <fullName evidence="5">AsmA-like C-terminal domain-containing protein</fullName>
    </recommendedName>
</protein>
<dbReference type="EMBL" id="JAENIK010000011">
    <property type="protein sequence ID" value="MBK1816437.1"/>
    <property type="molecule type" value="Genomic_DNA"/>
</dbReference>
<keyword evidence="2" id="KW-0472">Membrane</keyword>
<evidence type="ECO:0000256" key="2">
    <source>
        <dbReference type="SAM" id="Phobius"/>
    </source>
</evidence>
<sequence>MSRRSRRRNGGGEKRWLGKAAVGLLVAGVVGLGAGYAVIRSYLHSDAFRKFLSAEAGKVAGVTGGFAPFRWQGLAVDTDLFEATGDGLVSEVRADDLHTEIGLGGVGRGVWEINGSRVKRLDVSIDARRKLDEETVAKEERKSEKPSARPGWFPRDAELQGVDVGGLSVKALLEEGLVTATGMRFSAERTGGNGAYRARIDGGRVKLPFAIVPELRLEHVKARYQGGQVFLTDALVGAWENGRVEGTGEYDIHTRRFAMQGSVTGIQTDEVFGPDWAKRLTGNVVSDFTLDNPSGAPQAHGTLTINNAVVTALPLLDTLAAYADTRRFRVLTLQEARTDWRWKKGELTLSKLVLSSEGLVRLEGGMTIRGREIDGLFRLGLAPGTLATIPGAETLVFIAGERGLLWAPLHITGTLDDPKEDLSDRLMTAAGMRMFEQIPETGEKVIKFTQSMLGEAPVKSVEAGTKILKEGTKAVRDVTGILGGLLGGEETGKEKEDDQ</sequence>
<accession>A0A934R4X4</accession>
<feature type="transmembrane region" description="Helical" evidence="2">
    <location>
        <begin position="20"/>
        <end position="39"/>
    </location>
</feature>
<comment type="caution">
    <text evidence="3">The sequence shown here is derived from an EMBL/GenBank/DDBJ whole genome shotgun (WGS) entry which is preliminary data.</text>
</comment>
<reference evidence="3" key="1">
    <citation type="submission" date="2021-01" db="EMBL/GenBank/DDBJ databases">
        <title>Modified the classification status of verrucomicrobia.</title>
        <authorList>
            <person name="Feng X."/>
        </authorList>
    </citation>
    <scope>NUCLEOTIDE SEQUENCE</scope>
    <source>
        <strain evidence="3">JCM 18052</strain>
    </source>
</reference>
<evidence type="ECO:0000313" key="4">
    <source>
        <dbReference type="Proteomes" id="UP000600139"/>
    </source>
</evidence>
<evidence type="ECO:0008006" key="5">
    <source>
        <dbReference type="Google" id="ProtNLM"/>
    </source>
</evidence>